<keyword evidence="4 13" id="KW-0963">Cytoplasm</keyword>
<evidence type="ECO:0000256" key="4">
    <source>
        <dbReference type="ARBA" id="ARBA00022490"/>
    </source>
</evidence>
<dbReference type="InterPro" id="IPR001680">
    <property type="entry name" value="WD40_rpt"/>
</dbReference>
<keyword evidence="18" id="KW-1185">Reference proteome</keyword>
<feature type="repeat" description="WD" evidence="14">
    <location>
        <begin position="95"/>
        <end position="129"/>
    </location>
</feature>
<reference evidence="17 18" key="1">
    <citation type="submission" date="2021-06" db="EMBL/GenBank/DDBJ databases">
        <title>Genome sequence of Babesia caballi.</title>
        <authorList>
            <person name="Yamagishi J."/>
            <person name="Kidaka T."/>
            <person name="Ochi A."/>
        </authorList>
    </citation>
    <scope>NUCLEOTIDE SEQUENCE [LARGE SCALE GENOMIC DNA]</scope>
    <source>
        <strain evidence="17">USDA-D6B2</strain>
    </source>
</reference>
<evidence type="ECO:0000259" key="16">
    <source>
        <dbReference type="Pfam" id="PF23953"/>
    </source>
</evidence>
<dbReference type="GO" id="GO:0006891">
    <property type="term" value="P:intra-Golgi vesicle-mediated transport"/>
    <property type="evidence" value="ECO:0007669"/>
    <property type="project" value="TreeGrafter"/>
</dbReference>
<dbReference type="InterPro" id="IPR015943">
    <property type="entry name" value="WD40/YVTN_repeat-like_dom_sf"/>
</dbReference>
<evidence type="ECO:0000256" key="5">
    <source>
        <dbReference type="ARBA" id="ARBA00022574"/>
    </source>
</evidence>
<dbReference type="PROSITE" id="PS50082">
    <property type="entry name" value="WD_REPEATS_2"/>
    <property type="match status" value="4"/>
</dbReference>
<accession>A0AAV4M1Q4</accession>
<name>A0AAV4M1Q4_BABCB</name>
<dbReference type="SUPFAM" id="SSF82171">
    <property type="entry name" value="DPP6 N-terminal domain-like"/>
    <property type="match status" value="1"/>
</dbReference>
<dbReference type="Pfam" id="PF23953">
    <property type="entry name" value="TPR_COPA_B"/>
    <property type="match status" value="1"/>
</dbReference>
<dbReference type="PROSITE" id="PS50294">
    <property type="entry name" value="WD_REPEATS_REGION"/>
    <property type="match status" value="3"/>
</dbReference>
<dbReference type="FunFam" id="2.130.10.10:FF:000016">
    <property type="entry name" value="Coatomer alpha subunit, putative"/>
    <property type="match status" value="1"/>
</dbReference>
<dbReference type="CDD" id="cd22947">
    <property type="entry name" value="Coatomer_WDAD_beta-like"/>
    <property type="match status" value="1"/>
</dbReference>
<comment type="subcellular location">
    <subcellularLocation>
        <location evidence="1 13">Cytoplasmic vesicle</location>
        <location evidence="1 13">COPI-coated vesicle membrane</location>
        <topology evidence="1 13">Peripheral membrane protein</topology>
        <orientation evidence="1 13">Cytoplasmic side</orientation>
    </subcellularLocation>
    <subcellularLocation>
        <location evidence="13">Golgi apparatus membrane</location>
        <topology evidence="13">Peripheral membrane protein</topology>
        <orientation evidence="13">Cytoplasmic side</orientation>
    </subcellularLocation>
    <text evidence="13">The coatomer is cytoplasmic or polymerized on the cytoplasmic side of the Golgi, as well as on the vesicles/buds originating from it.</text>
</comment>
<dbReference type="GO" id="GO:0000139">
    <property type="term" value="C:Golgi membrane"/>
    <property type="evidence" value="ECO:0007669"/>
    <property type="project" value="UniProtKB-SubCell"/>
</dbReference>
<dbReference type="InterPro" id="IPR036322">
    <property type="entry name" value="WD40_repeat_dom_sf"/>
</dbReference>
<dbReference type="Pfam" id="PF00400">
    <property type="entry name" value="WD40"/>
    <property type="match status" value="5"/>
</dbReference>
<organism evidence="17 18">
    <name type="scientific">Babesia caballi</name>
    <dbReference type="NCBI Taxonomy" id="5871"/>
    <lineage>
        <taxon>Eukaryota</taxon>
        <taxon>Sar</taxon>
        <taxon>Alveolata</taxon>
        <taxon>Apicomplexa</taxon>
        <taxon>Aconoidasida</taxon>
        <taxon>Piroplasmida</taxon>
        <taxon>Babesiidae</taxon>
        <taxon>Babesia</taxon>
    </lineage>
</organism>
<evidence type="ECO:0000256" key="14">
    <source>
        <dbReference type="PROSITE-ProRule" id="PRU00221"/>
    </source>
</evidence>
<dbReference type="InterPro" id="IPR006692">
    <property type="entry name" value="Beta-prop_COPA/B_2nd"/>
</dbReference>
<evidence type="ECO:0000259" key="15">
    <source>
        <dbReference type="Pfam" id="PF04053"/>
    </source>
</evidence>
<dbReference type="CDD" id="cd00200">
    <property type="entry name" value="WD40"/>
    <property type="match status" value="1"/>
</dbReference>
<dbReference type="GeneID" id="94197502"/>
<dbReference type="InterPro" id="IPR056176">
    <property type="entry name" value="TPR_COPA_B"/>
</dbReference>
<dbReference type="PRINTS" id="PR00320">
    <property type="entry name" value="GPROTEINBRPT"/>
</dbReference>
<protein>
    <recommendedName>
        <fullName evidence="13">Coatomer subunit beta'</fullName>
    </recommendedName>
</protein>
<feature type="repeat" description="WD" evidence="14">
    <location>
        <begin position="237"/>
        <end position="268"/>
    </location>
</feature>
<keyword evidence="3 13" id="KW-0813">Transport</keyword>
<dbReference type="PROSITE" id="PS00678">
    <property type="entry name" value="WD_REPEATS_1"/>
    <property type="match status" value="1"/>
</dbReference>
<gene>
    <name evidence="17" type="ORF">BcabD6B2_54570</name>
</gene>
<comment type="subunit">
    <text evidence="13">Oligomeric complex that consists of at least the alpha, beta, beta', gamma, delta, epsilon and zeta subunits.</text>
</comment>
<feature type="domain" description="COPA/B TPR" evidence="16">
    <location>
        <begin position="619"/>
        <end position="803"/>
    </location>
</feature>
<evidence type="ECO:0000313" key="17">
    <source>
        <dbReference type="EMBL" id="GIX66021.1"/>
    </source>
</evidence>
<evidence type="ECO:0000313" key="18">
    <source>
        <dbReference type="Proteomes" id="UP001497744"/>
    </source>
</evidence>
<keyword evidence="5 14" id="KW-0853">WD repeat</keyword>
<evidence type="ECO:0000256" key="12">
    <source>
        <dbReference type="ARBA" id="ARBA00025536"/>
    </source>
</evidence>
<comment type="caution">
    <text evidence="17">The sequence shown here is derived from an EMBL/GenBank/DDBJ whole genome shotgun (WGS) entry which is preliminary data.</text>
</comment>
<feature type="repeat" description="WD" evidence="14">
    <location>
        <begin position="138"/>
        <end position="172"/>
    </location>
</feature>
<keyword evidence="9 13" id="KW-0333">Golgi apparatus</keyword>
<dbReference type="SUPFAM" id="SSF50978">
    <property type="entry name" value="WD40 repeat-like"/>
    <property type="match status" value="1"/>
</dbReference>
<dbReference type="SMART" id="SM00320">
    <property type="entry name" value="WD40"/>
    <property type="match status" value="6"/>
</dbReference>
<keyword evidence="11 13" id="KW-0968">Cytoplasmic vesicle</keyword>
<keyword evidence="7 13" id="KW-0931">ER-Golgi transport</keyword>
<dbReference type="GO" id="GO:0006886">
    <property type="term" value="P:intracellular protein transport"/>
    <property type="evidence" value="ECO:0007669"/>
    <property type="project" value="UniProtKB-UniRule"/>
</dbReference>
<sequence>MALQTGFVKKLELRKEKVKCVDLHPSEPWVVSGQYNGTCTIYNYLKQSLVKRIDVCNSPIRCCKFIARKQWLVAATDEKHILAYNYNSLEKVAAVAGHEDFVRYLEAHPTLPWVLSCSDDMTVVLWDIDRNWQRLCVFSGHQHYVMMAKWSPKDVYAFASCSLDHSIKFWSVAQDVADGRASGDTSPRPSFTLKGHTRGVNCIEYSTVAANPYIISGGDDKTIRVWDYQTKLCLQVLQQHALPVTCLVHHPRLPLLVSGGEDGELHLWHSTLYQVKRSVNFSMGKIWSVTSDATNLALGSDQGTLVVEFGGERPLVSLHGSKLVMVSTFDILSCNLSSADAAPADEAVGRPLDLDFRSIGRCEFFPQSVSHHPNGRFICLCGESEYVIYTAQGMRSKALGKAAQLVWSFEGHYATLEDAKVKVHHDFVCTATVQPAGTVVGIHGGRLLGVTTTTAIQFYDWTNTYLVRTIEANVLDVWWNASGTKVALGCMGNCYILKYDGEALSAALEAEDYDPSNGVSSAFEIEGEIVDRVNSATWAVDTFIYITAGLHLNLWTAGASEVLHYLDRTLYVVGYSSQNGCLYLCHNDVYAYPLPPEYLSFHSSVASRVDALARGQEHDDVAHLEQIIDGFSPRLRERASKFLESAGEYQLALRATAEPERHFEIHLKLGNVAECMRILRGMEESRQERPRDDAMRSKWKRLSSSCMDACDYDSAAECLVRCGDYSSAMLLYVVKGNQEGIARIAELATANGDANVAFTCHYMLNNVAECIQLLHRSGRHSEATIMAMHYRPSAMPESFERWREAFGVRTMALGEPELDVEGIALEEALRKRLSLGFPPASEYPKLKDAIHVDLRREENPVDLEELATSWYAGL</sequence>
<feature type="repeat" description="WD" evidence="14">
    <location>
        <begin position="193"/>
        <end position="236"/>
    </location>
</feature>
<comment type="similarity">
    <text evidence="2 13">Belongs to the WD repeat COPB2 family.</text>
</comment>
<dbReference type="EMBL" id="BPLF01000006">
    <property type="protein sequence ID" value="GIX66021.1"/>
    <property type="molecule type" value="Genomic_DNA"/>
</dbReference>
<evidence type="ECO:0000256" key="6">
    <source>
        <dbReference type="ARBA" id="ARBA00022737"/>
    </source>
</evidence>
<evidence type="ECO:0000256" key="2">
    <source>
        <dbReference type="ARBA" id="ARBA00010844"/>
    </source>
</evidence>
<dbReference type="PANTHER" id="PTHR19876">
    <property type="entry name" value="COATOMER"/>
    <property type="match status" value="1"/>
</dbReference>
<dbReference type="GO" id="GO:0006890">
    <property type="term" value="P:retrograde vesicle-mediated transport, Golgi to endoplasmic reticulum"/>
    <property type="evidence" value="ECO:0007669"/>
    <property type="project" value="TreeGrafter"/>
</dbReference>
<evidence type="ECO:0000256" key="3">
    <source>
        <dbReference type="ARBA" id="ARBA00022448"/>
    </source>
</evidence>
<evidence type="ECO:0000256" key="7">
    <source>
        <dbReference type="ARBA" id="ARBA00022892"/>
    </source>
</evidence>
<dbReference type="RefSeq" id="XP_067718090.1">
    <property type="nucleotide sequence ID" value="XM_067861989.1"/>
</dbReference>
<dbReference type="InterPro" id="IPR020472">
    <property type="entry name" value="WD40_PAC1"/>
</dbReference>
<dbReference type="PIRSF" id="PIRSF005567">
    <property type="entry name" value="Coatomer_beta'_subunit"/>
    <property type="match status" value="1"/>
</dbReference>
<dbReference type="Pfam" id="PF04053">
    <property type="entry name" value="B-prop_COPA_B_2nd"/>
    <property type="match status" value="1"/>
</dbReference>
<dbReference type="Proteomes" id="UP001497744">
    <property type="component" value="Unassembled WGS sequence"/>
</dbReference>
<dbReference type="Gene3D" id="1.25.40.470">
    <property type="match status" value="1"/>
</dbReference>
<dbReference type="Gene3D" id="2.130.10.10">
    <property type="entry name" value="YVTN repeat-like/Quinoprotein amine dehydrogenase"/>
    <property type="match status" value="1"/>
</dbReference>
<keyword evidence="6" id="KW-0677">Repeat</keyword>
<dbReference type="AlphaFoldDB" id="A0AAV4M1Q4"/>
<dbReference type="GO" id="GO:0006888">
    <property type="term" value="P:endoplasmic reticulum to Golgi vesicle-mediated transport"/>
    <property type="evidence" value="ECO:0007669"/>
    <property type="project" value="TreeGrafter"/>
</dbReference>
<dbReference type="GO" id="GO:0030126">
    <property type="term" value="C:COPI vesicle coat"/>
    <property type="evidence" value="ECO:0007669"/>
    <property type="project" value="TreeGrafter"/>
</dbReference>
<evidence type="ECO:0000256" key="1">
    <source>
        <dbReference type="ARBA" id="ARBA00004347"/>
    </source>
</evidence>
<keyword evidence="10 13" id="KW-0472">Membrane</keyword>
<dbReference type="InterPro" id="IPR016453">
    <property type="entry name" value="COPB2"/>
</dbReference>
<evidence type="ECO:0000256" key="8">
    <source>
        <dbReference type="ARBA" id="ARBA00022927"/>
    </source>
</evidence>
<evidence type="ECO:0000256" key="9">
    <source>
        <dbReference type="ARBA" id="ARBA00023034"/>
    </source>
</evidence>
<evidence type="ECO:0000256" key="13">
    <source>
        <dbReference type="PIRNR" id="PIRNR005567"/>
    </source>
</evidence>
<dbReference type="PANTHER" id="PTHR19876:SF2">
    <property type="entry name" value="COATOMER SUBUNIT BETA"/>
    <property type="match status" value="1"/>
</dbReference>
<keyword evidence="8 13" id="KW-0653">Protein transport</keyword>
<dbReference type="InterPro" id="IPR050844">
    <property type="entry name" value="Coatomer_complex_subunit"/>
</dbReference>
<evidence type="ECO:0000256" key="11">
    <source>
        <dbReference type="ARBA" id="ARBA00023329"/>
    </source>
</evidence>
<evidence type="ECO:0000256" key="10">
    <source>
        <dbReference type="ARBA" id="ARBA00023136"/>
    </source>
</evidence>
<dbReference type="InterPro" id="IPR019775">
    <property type="entry name" value="WD40_repeat_CS"/>
</dbReference>
<proteinExistence type="inferred from homology"/>
<comment type="function">
    <text evidence="12 13">The coatomer is a cytosolic protein complex that binds to dilysine motifs and reversibly associates with Golgi non-clathrin-coated vesicles, which further mediate biosynthetic protein transport from the ER, via the Golgi up to the trans Golgi network. Coatomer complex is required for budding from Golgi membranes, and is essential for the retrograde Golgi-to-ER transport of dilysine-tagged proteins.</text>
</comment>
<dbReference type="GO" id="GO:0005198">
    <property type="term" value="F:structural molecule activity"/>
    <property type="evidence" value="ECO:0007669"/>
    <property type="project" value="UniProtKB-UniRule"/>
</dbReference>
<feature type="domain" description="COPA/B second beta-propeller" evidence="15">
    <location>
        <begin position="341"/>
        <end position="585"/>
    </location>
</feature>